<keyword evidence="4 8" id="KW-0238">DNA-binding</keyword>
<evidence type="ECO:0000313" key="12">
    <source>
        <dbReference type="EMBL" id="ELR59465.1"/>
    </source>
</evidence>
<name>L8ISB3_9CETA</name>
<organism evidence="12 13">
    <name type="scientific">Bos mutus</name>
    <name type="common">wild yak</name>
    <dbReference type="NCBI Taxonomy" id="72004"/>
    <lineage>
        <taxon>Eukaryota</taxon>
        <taxon>Metazoa</taxon>
        <taxon>Chordata</taxon>
        <taxon>Craniata</taxon>
        <taxon>Vertebrata</taxon>
        <taxon>Euteleostomi</taxon>
        <taxon>Mammalia</taxon>
        <taxon>Eutheria</taxon>
        <taxon>Laurasiatheria</taxon>
        <taxon>Artiodactyla</taxon>
        <taxon>Ruminantia</taxon>
        <taxon>Pecora</taxon>
        <taxon>Bovidae</taxon>
        <taxon>Bovinae</taxon>
        <taxon>Bos</taxon>
    </lineage>
</organism>
<comment type="similarity">
    <text evidence="7">Belongs to the Msh homeobox family.</text>
</comment>
<evidence type="ECO:0000256" key="6">
    <source>
        <dbReference type="ARBA" id="ARBA00023242"/>
    </source>
</evidence>
<dbReference type="AlphaFoldDB" id="L8ISB3"/>
<evidence type="ECO:0000256" key="9">
    <source>
        <dbReference type="RuleBase" id="RU000682"/>
    </source>
</evidence>
<dbReference type="Pfam" id="PF00046">
    <property type="entry name" value="Homeodomain"/>
    <property type="match status" value="1"/>
</dbReference>
<gene>
    <name evidence="12" type="ORF">M91_15000</name>
</gene>
<feature type="region of interest" description="Disordered" evidence="10">
    <location>
        <begin position="358"/>
        <end position="384"/>
    </location>
</feature>
<dbReference type="GO" id="GO:0005634">
    <property type="term" value="C:nucleus"/>
    <property type="evidence" value="ECO:0007669"/>
    <property type="project" value="UniProtKB-SubCell"/>
</dbReference>
<evidence type="ECO:0000256" key="2">
    <source>
        <dbReference type="ARBA" id="ARBA00022473"/>
    </source>
</evidence>
<feature type="region of interest" description="Disordered" evidence="10">
    <location>
        <begin position="109"/>
        <end position="130"/>
    </location>
</feature>
<dbReference type="PROSITE" id="PS00027">
    <property type="entry name" value="HOMEOBOX_1"/>
    <property type="match status" value="1"/>
</dbReference>
<evidence type="ECO:0000256" key="4">
    <source>
        <dbReference type="ARBA" id="ARBA00023125"/>
    </source>
</evidence>
<dbReference type="InterPro" id="IPR009057">
    <property type="entry name" value="Homeodomain-like_sf"/>
</dbReference>
<keyword evidence="3" id="KW-0678">Repressor</keyword>
<dbReference type="PANTHER" id="PTHR24338">
    <property type="entry name" value="HOMEOBOX PROTEIN MSX"/>
    <property type="match status" value="1"/>
</dbReference>
<evidence type="ECO:0000313" key="13">
    <source>
        <dbReference type="Proteomes" id="UP000011080"/>
    </source>
</evidence>
<feature type="DNA-binding region" description="Homeobox" evidence="8">
    <location>
        <begin position="493"/>
        <end position="552"/>
    </location>
</feature>
<evidence type="ECO:0000256" key="7">
    <source>
        <dbReference type="ARBA" id="ARBA00038425"/>
    </source>
</evidence>
<protein>
    <submittedName>
        <fullName evidence="12">Homeobox protein MSX-3</fullName>
    </submittedName>
</protein>
<dbReference type="PANTHER" id="PTHR24338:SF9">
    <property type="entry name" value="HOMEOBOX PROTEIN MSX-3"/>
    <property type="match status" value="1"/>
</dbReference>
<proteinExistence type="inferred from homology"/>
<dbReference type="Proteomes" id="UP000011080">
    <property type="component" value="Unassembled WGS sequence"/>
</dbReference>
<dbReference type="InterPro" id="IPR017970">
    <property type="entry name" value="Homeobox_CS"/>
</dbReference>
<feature type="region of interest" description="Disordered" evidence="10">
    <location>
        <begin position="291"/>
        <end position="346"/>
    </location>
</feature>
<feature type="compositionally biased region" description="Basic and acidic residues" evidence="10">
    <location>
        <begin position="109"/>
        <end position="125"/>
    </location>
</feature>
<evidence type="ECO:0000256" key="3">
    <source>
        <dbReference type="ARBA" id="ARBA00022491"/>
    </source>
</evidence>
<evidence type="ECO:0000256" key="1">
    <source>
        <dbReference type="ARBA" id="ARBA00004123"/>
    </source>
</evidence>
<accession>L8ISB3</accession>
<comment type="subcellular location">
    <subcellularLocation>
        <location evidence="1 8 9">Nucleus</location>
    </subcellularLocation>
</comment>
<dbReference type="SUPFAM" id="SSF46689">
    <property type="entry name" value="Homeodomain-like"/>
    <property type="match status" value="1"/>
</dbReference>
<feature type="region of interest" description="Disordered" evidence="10">
    <location>
        <begin position="471"/>
        <end position="496"/>
    </location>
</feature>
<dbReference type="Gene3D" id="1.10.10.60">
    <property type="entry name" value="Homeodomain-like"/>
    <property type="match status" value="1"/>
</dbReference>
<evidence type="ECO:0000256" key="5">
    <source>
        <dbReference type="ARBA" id="ARBA00023155"/>
    </source>
</evidence>
<dbReference type="EMBL" id="JH880715">
    <property type="protein sequence ID" value="ELR59465.1"/>
    <property type="molecule type" value="Genomic_DNA"/>
</dbReference>
<keyword evidence="2" id="KW-0217">Developmental protein</keyword>
<feature type="region of interest" description="Disordered" evidence="10">
    <location>
        <begin position="14"/>
        <end position="68"/>
    </location>
</feature>
<keyword evidence="5 8" id="KW-0371">Homeobox</keyword>
<reference evidence="12 13" key="1">
    <citation type="journal article" date="2012" name="Nat. Genet.">
        <title>The yak genome and adaptation to life at high altitude.</title>
        <authorList>
            <person name="Qiu Q."/>
            <person name="Zhang G."/>
            <person name="Ma T."/>
            <person name="Qian W."/>
            <person name="Wang J."/>
            <person name="Ye Z."/>
            <person name="Cao C."/>
            <person name="Hu Q."/>
            <person name="Kim J."/>
            <person name="Larkin D.M."/>
            <person name="Auvil L."/>
            <person name="Capitanu B."/>
            <person name="Ma J."/>
            <person name="Lewin H.A."/>
            <person name="Qian X."/>
            <person name="Lang Y."/>
            <person name="Zhou R."/>
            <person name="Wang L."/>
            <person name="Wang K."/>
            <person name="Xia J."/>
            <person name="Liao S."/>
            <person name="Pan S."/>
            <person name="Lu X."/>
            <person name="Hou H."/>
            <person name="Wang Y."/>
            <person name="Zang X."/>
            <person name="Yin Y."/>
            <person name="Ma H."/>
            <person name="Zhang J."/>
            <person name="Wang Z."/>
            <person name="Zhang Y."/>
            <person name="Zhang D."/>
            <person name="Yonezawa T."/>
            <person name="Hasegawa M."/>
            <person name="Zhong Y."/>
            <person name="Liu W."/>
            <person name="Zhang Y."/>
            <person name="Huang Z."/>
            <person name="Zhang S."/>
            <person name="Long R."/>
            <person name="Yang H."/>
            <person name="Wang J."/>
            <person name="Lenstra J.A."/>
            <person name="Cooper D.N."/>
            <person name="Wu Y."/>
            <person name="Wang J."/>
            <person name="Shi P."/>
            <person name="Wang J."/>
            <person name="Liu J."/>
        </authorList>
    </citation>
    <scope>NUCLEOTIDE SEQUENCE [LARGE SCALE GENOMIC DNA]</scope>
    <source>
        <strain evidence="13">yakQH1</strain>
    </source>
</reference>
<dbReference type="PROSITE" id="PS50071">
    <property type="entry name" value="HOMEOBOX_2"/>
    <property type="match status" value="1"/>
</dbReference>
<feature type="compositionally biased region" description="Low complexity" evidence="10">
    <location>
        <begin position="38"/>
        <end position="50"/>
    </location>
</feature>
<feature type="domain" description="Homeobox" evidence="11">
    <location>
        <begin position="491"/>
        <end position="551"/>
    </location>
</feature>
<dbReference type="CDD" id="cd00086">
    <property type="entry name" value="homeodomain"/>
    <property type="match status" value="1"/>
</dbReference>
<evidence type="ECO:0000256" key="8">
    <source>
        <dbReference type="PROSITE-ProRule" id="PRU00108"/>
    </source>
</evidence>
<evidence type="ECO:0000259" key="11">
    <source>
        <dbReference type="PROSITE" id="PS50071"/>
    </source>
</evidence>
<dbReference type="InterPro" id="IPR050674">
    <property type="entry name" value="Msh_Homeobox_Regulators"/>
</dbReference>
<dbReference type="GO" id="GO:0000977">
    <property type="term" value="F:RNA polymerase II transcription regulatory region sequence-specific DNA binding"/>
    <property type="evidence" value="ECO:0007669"/>
    <property type="project" value="TreeGrafter"/>
</dbReference>
<sequence length="589" mass="62550">MALALPWEACRQPAPALLSRSQTGRIGESGAGGPCGQSTSESGSLASSATVGTEDHRVEPSPSGSGVRRVPDFTPFCLTLPGPRGRTCVDLRLRQLSPASLQPHTWWTRRDGRVGSEPPGERQPCEDAPQQRALTGDIGEPLGGALARCPGVWDRALTGCLSPAVPLVGGSQGAFNPAGLPGIPGSSPPAPDPPVTGTGYTPLVLCRGLLAVCEDTLVSLITGGKRELPLRVQAHGSSPPGFLLSNEFWGGGLPHSCCKPAPLTSTSVHSARGWPEALSTVRQPMEWSKRLPKVPQGHSCGLPESSQKAGKQYGDEPGPRHFLPNSPPYADRPDRKPLGTRPPCRDLSLVSGSSGCAHPCEVSTKRRHQDTGRTGPSGAGEAAVPEPVRARCCGLGFDVHAQGLSSILQPPLEPGQAGAWTWDGDRAKFGPLPFGVESLLEAERWLGSEPVQPQKERPRGAAEPRAWFPPAALSSAPRAPSPPACALGKQKSDREPRTPFTAAQLLALERGFGQQQHVSVAERAAFSSSLSLSETQVKIWFQNRRAKAKRLQEAELEKLKLTARPLLPRARTPRRAVAAYGLYYLHIFG</sequence>
<dbReference type="GO" id="GO:0000981">
    <property type="term" value="F:DNA-binding transcription factor activity, RNA polymerase II-specific"/>
    <property type="evidence" value="ECO:0007669"/>
    <property type="project" value="InterPro"/>
</dbReference>
<dbReference type="InterPro" id="IPR001356">
    <property type="entry name" value="HD"/>
</dbReference>
<dbReference type="SMART" id="SM00389">
    <property type="entry name" value="HOX"/>
    <property type="match status" value="1"/>
</dbReference>
<dbReference type="GO" id="GO:0048598">
    <property type="term" value="P:embryonic morphogenesis"/>
    <property type="evidence" value="ECO:0007669"/>
    <property type="project" value="TreeGrafter"/>
</dbReference>
<evidence type="ECO:0000256" key="10">
    <source>
        <dbReference type="SAM" id="MobiDB-lite"/>
    </source>
</evidence>
<keyword evidence="6 8" id="KW-0539">Nucleus</keyword>